<dbReference type="Proteomes" id="UP000328092">
    <property type="component" value="Unassembled WGS sequence"/>
</dbReference>
<comment type="caution">
    <text evidence="1">The sequence shown here is derived from an EMBL/GenBank/DDBJ whole genome shotgun (WGS) entry which is preliminary data.</text>
</comment>
<evidence type="ECO:0000313" key="1">
    <source>
        <dbReference type="EMBL" id="VIO69630.1"/>
    </source>
</evidence>
<gene>
    <name evidence="1" type="ORF">CI1B_28370</name>
</gene>
<dbReference type="AlphaFoldDB" id="A0A508T5M4"/>
<accession>A0A508T5M4</accession>
<evidence type="ECO:0000313" key="2">
    <source>
        <dbReference type="Proteomes" id="UP000328092"/>
    </source>
</evidence>
<proteinExistence type="predicted"/>
<dbReference type="EMBL" id="CAADFC020000009">
    <property type="protein sequence ID" value="VIO69630.1"/>
    <property type="molecule type" value="Genomic_DNA"/>
</dbReference>
<protein>
    <recommendedName>
        <fullName evidence="3">DUF1835 domain-containing protein</fullName>
    </recommendedName>
</protein>
<reference evidence="1" key="1">
    <citation type="submission" date="2019-02" db="EMBL/GenBank/DDBJ databases">
        <authorList>
            <person name="Pothier F.J."/>
        </authorList>
    </citation>
    <scope>NUCLEOTIDE SEQUENCE</scope>
    <source>
        <strain evidence="1">CI-1B</strain>
    </source>
</reference>
<name>A0A508T5M4_9BRAD</name>
<sequence length="328" mass="37434">MTTLILATDDIGCDRLRRAGKADVVIGLRHRFVWRKLPSPSELAGSLEARSAKHGVLGSHWLDDHRPKRLEPFSKDLGLIELCARCDSIELWVDPRPNDQLILIWLLDVLRPYRDILSRLSIVQTDAETGNFLPESLAEWQLPKLPVTDDRLRLASRAWRAYRAPTPEPCFALLMEDLAAIPRLRAALIALLEEIPGSRTGLGATEYRILDLVSDGCEKPTGLASETYRRCPVFNLREIESLLDGLAYCLTPALSGFNSELEAPDDVKARYERHLWSRLSLTDFGEEVLEHELNFRRHNPISRWWGGTELINSRLWQWDTDRRCLIAP</sequence>
<dbReference type="RefSeq" id="WP_244626510.1">
    <property type="nucleotide sequence ID" value="NZ_CAADFC020000009.1"/>
</dbReference>
<keyword evidence="2" id="KW-1185">Reference proteome</keyword>
<evidence type="ECO:0008006" key="3">
    <source>
        <dbReference type="Google" id="ProtNLM"/>
    </source>
</evidence>
<organism evidence="1 2">
    <name type="scientific">Bradyrhizobium ivorense</name>
    <dbReference type="NCBI Taxonomy" id="2511166"/>
    <lineage>
        <taxon>Bacteria</taxon>
        <taxon>Pseudomonadati</taxon>
        <taxon>Pseudomonadota</taxon>
        <taxon>Alphaproteobacteria</taxon>
        <taxon>Hyphomicrobiales</taxon>
        <taxon>Nitrobacteraceae</taxon>
        <taxon>Bradyrhizobium</taxon>
    </lineage>
</organism>